<evidence type="ECO:0000256" key="3">
    <source>
        <dbReference type="ARBA" id="ARBA00022692"/>
    </source>
</evidence>
<dbReference type="Proteomes" id="UP000621500">
    <property type="component" value="Unassembled WGS sequence"/>
</dbReference>
<sequence>MSPSAPPGRTSPVTATLAENRLGVPAVLFFVLSAATPFTVVAGVITTGFATTGLTGIPFAFLLVGLLLGLFSVGYVSMARHVANAGAFYSYIAQGIGRPAGVGAAWVALLAYNALQVGLYGAIGAATQPLLYQWFGITPYWWVIALVAWAVTATLGVRRIDLNGHVLAVLLLAEVAVIMVYNVGSLAHPADGRYSYEALDPGNLLGPGVGAILILAVLGSVGFEAAVVFSEESRDPRRTVRTATYLSVAVIAVLYALSGWAMTVAAGSDRIVEVARVQGTEVVFNQAGAYLGNTLVEIGHVLFATSLVAAMIAFHNTTARYMFALGRERVLPAGFGRADRVSGAPRTASLWQSAVGLTVIVAYAVGDGDPLIHLFYWAGTSGGLGVLFLIAATSVAVVAFFGRYPHGESVWRRLIAPTVATLALTVVVVLAVGNVAALLGVSDAHPIAWAVPTGYLAAAVGGTAWGLILKRTRPDVYATIGLGARSVAASTLYTPGHVSAGREAAR</sequence>
<keyword evidence="3 6" id="KW-0812">Transmembrane</keyword>
<dbReference type="Gene3D" id="1.20.1740.10">
    <property type="entry name" value="Amino acid/polyamine transporter I"/>
    <property type="match status" value="1"/>
</dbReference>
<evidence type="ECO:0000313" key="7">
    <source>
        <dbReference type="EMBL" id="GIH00113.1"/>
    </source>
</evidence>
<feature type="transmembrane region" description="Helical" evidence="6">
    <location>
        <begin position="99"/>
        <end position="120"/>
    </location>
</feature>
<feature type="transmembrane region" description="Helical" evidence="6">
    <location>
        <begin position="301"/>
        <end position="323"/>
    </location>
</feature>
<feature type="transmembrane region" description="Helical" evidence="6">
    <location>
        <begin position="140"/>
        <end position="157"/>
    </location>
</feature>
<reference evidence="7 8" key="1">
    <citation type="submission" date="2021-01" db="EMBL/GenBank/DDBJ databases">
        <title>Whole genome shotgun sequence of Plantactinospora mayteni NBRC 109088.</title>
        <authorList>
            <person name="Komaki H."/>
            <person name="Tamura T."/>
        </authorList>
    </citation>
    <scope>NUCLEOTIDE SEQUENCE [LARGE SCALE GENOMIC DNA]</scope>
    <source>
        <strain evidence="7 8">NBRC 109088</strain>
    </source>
</reference>
<keyword evidence="8" id="KW-1185">Reference proteome</keyword>
<dbReference type="Pfam" id="PF13520">
    <property type="entry name" value="AA_permease_2"/>
    <property type="match status" value="1"/>
</dbReference>
<feature type="transmembrane region" description="Helical" evidence="6">
    <location>
        <begin position="204"/>
        <end position="230"/>
    </location>
</feature>
<dbReference type="PIRSF" id="PIRSF006060">
    <property type="entry name" value="AA_transporter"/>
    <property type="match status" value="1"/>
</dbReference>
<feature type="transmembrane region" description="Helical" evidence="6">
    <location>
        <begin position="27"/>
        <end position="50"/>
    </location>
</feature>
<protein>
    <submittedName>
        <fullName evidence="7">Amino acid permease</fullName>
    </submittedName>
</protein>
<feature type="transmembrane region" description="Helical" evidence="6">
    <location>
        <begin position="447"/>
        <end position="468"/>
    </location>
</feature>
<keyword evidence="5 6" id="KW-0472">Membrane</keyword>
<gene>
    <name evidence="7" type="ORF">Pma05_66850</name>
</gene>
<name>A0ABQ4EZL8_9ACTN</name>
<evidence type="ECO:0000313" key="8">
    <source>
        <dbReference type="Proteomes" id="UP000621500"/>
    </source>
</evidence>
<comment type="subcellular location">
    <subcellularLocation>
        <location evidence="1">Cell membrane</location>
        <topology evidence="1">Multi-pass membrane protein</topology>
    </subcellularLocation>
</comment>
<dbReference type="RefSeq" id="WP_203861447.1">
    <property type="nucleotide sequence ID" value="NZ_BAAAZQ010000020.1"/>
</dbReference>
<dbReference type="InterPro" id="IPR050367">
    <property type="entry name" value="APC_superfamily"/>
</dbReference>
<feature type="transmembrane region" description="Helical" evidence="6">
    <location>
        <begin position="344"/>
        <end position="365"/>
    </location>
</feature>
<evidence type="ECO:0000256" key="6">
    <source>
        <dbReference type="SAM" id="Phobius"/>
    </source>
</evidence>
<feature type="transmembrane region" description="Helical" evidence="6">
    <location>
        <begin position="56"/>
        <end position="78"/>
    </location>
</feature>
<evidence type="ECO:0000256" key="4">
    <source>
        <dbReference type="ARBA" id="ARBA00022989"/>
    </source>
</evidence>
<keyword evidence="2" id="KW-1003">Cell membrane</keyword>
<accession>A0ABQ4EZL8</accession>
<evidence type="ECO:0000256" key="5">
    <source>
        <dbReference type="ARBA" id="ARBA00023136"/>
    </source>
</evidence>
<dbReference type="EMBL" id="BONX01000050">
    <property type="protein sequence ID" value="GIH00113.1"/>
    <property type="molecule type" value="Genomic_DNA"/>
</dbReference>
<feature type="transmembrane region" description="Helical" evidence="6">
    <location>
        <begin position="377"/>
        <end position="402"/>
    </location>
</feature>
<feature type="transmembrane region" description="Helical" evidence="6">
    <location>
        <begin position="414"/>
        <end position="441"/>
    </location>
</feature>
<dbReference type="InterPro" id="IPR002293">
    <property type="entry name" value="AA/rel_permease1"/>
</dbReference>
<feature type="transmembrane region" description="Helical" evidence="6">
    <location>
        <begin position="242"/>
        <end position="262"/>
    </location>
</feature>
<organism evidence="7 8">
    <name type="scientific">Plantactinospora mayteni</name>
    <dbReference type="NCBI Taxonomy" id="566021"/>
    <lineage>
        <taxon>Bacteria</taxon>
        <taxon>Bacillati</taxon>
        <taxon>Actinomycetota</taxon>
        <taxon>Actinomycetes</taxon>
        <taxon>Micromonosporales</taxon>
        <taxon>Micromonosporaceae</taxon>
        <taxon>Plantactinospora</taxon>
    </lineage>
</organism>
<keyword evidence="4 6" id="KW-1133">Transmembrane helix</keyword>
<proteinExistence type="predicted"/>
<dbReference type="PANTHER" id="PTHR42770:SF16">
    <property type="entry name" value="AMINO ACID PERMEASE"/>
    <property type="match status" value="1"/>
</dbReference>
<feature type="transmembrane region" description="Helical" evidence="6">
    <location>
        <begin position="164"/>
        <end position="184"/>
    </location>
</feature>
<comment type="caution">
    <text evidence="7">The sequence shown here is derived from an EMBL/GenBank/DDBJ whole genome shotgun (WGS) entry which is preliminary data.</text>
</comment>
<dbReference type="PANTHER" id="PTHR42770">
    <property type="entry name" value="AMINO ACID TRANSPORTER-RELATED"/>
    <property type="match status" value="1"/>
</dbReference>
<evidence type="ECO:0000256" key="2">
    <source>
        <dbReference type="ARBA" id="ARBA00022475"/>
    </source>
</evidence>
<evidence type="ECO:0000256" key="1">
    <source>
        <dbReference type="ARBA" id="ARBA00004651"/>
    </source>
</evidence>